<dbReference type="Gene3D" id="1.10.287.70">
    <property type="match status" value="1"/>
</dbReference>
<comment type="catalytic activity">
    <reaction evidence="12">
        <text>Ca(2+)(in) = Ca(2+)(out)</text>
        <dbReference type="Rhea" id="RHEA:29671"/>
        <dbReference type="ChEBI" id="CHEBI:29108"/>
    </reaction>
</comment>
<accession>A0ABN8P3E9</accession>
<evidence type="ECO:0000256" key="9">
    <source>
        <dbReference type="ARBA" id="ARBA00023136"/>
    </source>
</evidence>
<feature type="transmembrane region" description="Helical" evidence="13">
    <location>
        <begin position="404"/>
        <end position="427"/>
    </location>
</feature>
<proteinExistence type="predicted"/>
<dbReference type="InterPro" id="IPR013122">
    <property type="entry name" value="PKD1_2_channel"/>
</dbReference>
<evidence type="ECO:0000259" key="15">
    <source>
        <dbReference type="Pfam" id="PF21381"/>
    </source>
</evidence>
<dbReference type="PANTHER" id="PTHR12127">
    <property type="entry name" value="MUCOLIPIN"/>
    <property type="match status" value="1"/>
</dbReference>
<name>A0ABN8P3E9_9CNID</name>
<dbReference type="CDD" id="cd21050">
    <property type="entry name" value="ELD_TRPML"/>
    <property type="match status" value="1"/>
</dbReference>
<organism evidence="16 17">
    <name type="scientific">Porites lobata</name>
    <dbReference type="NCBI Taxonomy" id="104759"/>
    <lineage>
        <taxon>Eukaryota</taxon>
        <taxon>Metazoa</taxon>
        <taxon>Cnidaria</taxon>
        <taxon>Anthozoa</taxon>
        <taxon>Hexacorallia</taxon>
        <taxon>Scleractinia</taxon>
        <taxon>Fungiina</taxon>
        <taxon>Poritidae</taxon>
        <taxon>Porites</taxon>
    </lineage>
</organism>
<evidence type="ECO:0008006" key="18">
    <source>
        <dbReference type="Google" id="ProtNLM"/>
    </source>
</evidence>
<dbReference type="PANTHER" id="PTHR12127:SF7">
    <property type="entry name" value="SD02261P"/>
    <property type="match status" value="1"/>
</dbReference>
<evidence type="ECO:0000313" key="16">
    <source>
        <dbReference type="EMBL" id="CAH3130845.1"/>
    </source>
</evidence>
<evidence type="ECO:0000256" key="6">
    <source>
        <dbReference type="ARBA" id="ARBA00022753"/>
    </source>
</evidence>
<evidence type="ECO:0000313" key="17">
    <source>
        <dbReference type="Proteomes" id="UP001159405"/>
    </source>
</evidence>
<dbReference type="EMBL" id="CALNXK010000048">
    <property type="protein sequence ID" value="CAH3130845.1"/>
    <property type="molecule type" value="Genomic_DNA"/>
</dbReference>
<evidence type="ECO:0000256" key="10">
    <source>
        <dbReference type="ARBA" id="ARBA00023157"/>
    </source>
</evidence>
<feature type="transmembrane region" description="Helical" evidence="13">
    <location>
        <begin position="515"/>
        <end position="536"/>
    </location>
</feature>
<keyword evidence="7 13" id="KW-1133">Transmembrane helix</keyword>
<evidence type="ECO:0000256" key="7">
    <source>
        <dbReference type="ARBA" id="ARBA00022989"/>
    </source>
</evidence>
<keyword evidence="5 13" id="KW-0812">Transmembrane</keyword>
<protein>
    <recommendedName>
        <fullName evidence="18">Polycystin cation channel PKD1/PKD2 domain-containing protein</fullName>
    </recommendedName>
</protein>
<keyword evidence="9 13" id="KW-0472">Membrane</keyword>
<keyword evidence="10" id="KW-1015">Disulfide bond</keyword>
<evidence type="ECO:0000256" key="2">
    <source>
        <dbReference type="ARBA" id="ARBA00004651"/>
    </source>
</evidence>
<evidence type="ECO:0000256" key="3">
    <source>
        <dbReference type="ARBA" id="ARBA00022448"/>
    </source>
</evidence>
<gene>
    <name evidence="16" type="ORF">PLOB_00034837</name>
</gene>
<keyword evidence="17" id="KW-1185">Reference proteome</keyword>
<dbReference type="InterPro" id="IPR049134">
    <property type="entry name" value="MCLN_ECD"/>
</dbReference>
<keyword evidence="8" id="KW-0406">Ion transport</keyword>
<keyword evidence="4" id="KW-1003">Cell membrane</keyword>
<feature type="transmembrane region" description="Helical" evidence="13">
    <location>
        <begin position="372"/>
        <end position="392"/>
    </location>
</feature>
<feature type="domain" description="Polycystin cation channel PKD1/PKD2" evidence="14">
    <location>
        <begin position="408"/>
        <end position="542"/>
    </location>
</feature>
<evidence type="ECO:0000256" key="8">
    <source>
        <dbReference type="ARBA" id="ARBA00023065"/>
    </source>
</evidence>
<evidence type="ECO:0000256" key="4">
    <source>
        <dbReference type="ARBA" id="ARBA00022475"/>
    </source>
</evidence>
<sequence>MASRVVLPAVSSRHARHLARSYNESSLASFDDYTEPLLDQRGSASSFNTSVHYQSIYDSTEFSGSLRNRQEVMRRRLKSHFMTPLQKYKHRGRKPWKLLLQFLKLIMVTVQVFLFASEFFSVVNFLDDSEQAFDYLFLVDSNDSNYAIYTKDQFYNQVHHSVKQYNDIRKIAIGTFGFPMSMEERPSPMLMCVFKYNISHVNAEEETYELSRQTDYICRDLNLSKESVNNITHFVETNMLPESFESIISVTLMANVSSVHLRKSPRNPACYLFNVTIQFDNSNHDGKVPVILNSQGSTVECQANSTVSSEDYQTSKTFLVFADILTILLCVLSMALCSRSLFRQLKLVKATRRFFNHELKDHLSYWDTLDLLNLWFVLIVISDGCAVIGSIIKMTIDMNIVEDQYAVCSMFLGTAVLLTWSGLLRYLGHFKKYNILLVTLKASAPSVLRFCVCGSLLYFGYLFCGWIVLGPYHVKFRNLWTVSECMFSLINGDDMFMTFAEMDQKSYAVWVFSKIYLYTFISLFIYVVLSLFIGIISDTYERIKDWGHPPCTKLQRFVHGNNCQRCQTEYRDEEQENDLASGSVTD</sequence>
<keyword evidence="11" id="KW-0407">Ion channel</keyword>
<feature type="transmembrane region" description="Helical" evidence="13">
    <location>
        <begin position="447"/>
        <end position="469"/>
    </location>
</feature>
<evidence type="ECO:0000256" key="1">
    <source>
        <dbReference type="ARBA" id="ARBA00004337"/>
    </source>
</evidence>
<dbReference type="Proteomes" id="UP001159405">
    <property type="component" value="Unassembled WGS sequence"/>
</dbReference>
<comment type="subcellular location">
    <subcellularLocation>
        <location evidence="2">Cell membrane</location>
        <topology evidence="2">Multi-pass membrane protein</topology>
    </subcellularLocation>
    <subcellularLocation>
        <location evidence="1">Endosome membrane</location>
        <topology evidence="1">Multi-pass membrane protein</topology>
    </subcellularLocation>
</comment>
<evidence type="ECO:0000256" key="11">
    <source>
        <dbReference type="ARBA" id="ARBA00023303"/>
    </source>
</evidence>
<feature type="domain" description="Mucolipin extracytosolic" evidence="15">
    <location>
        <begin position="122"/>
        <end position="302"/>
    </location>
</feature>
<comment type="caution">
    <text evidence="16">The sequence shown here is derived from an EMBL/GenBank/DDBJ whole genome shotgun (WGS) entry which is preliminary data.</text>
</comment>
<keyword evidence="6" id="KW-0967">Endosome</keyword>
<reference evidence="16 17" key="1">
    <citation type="submission" date="2022-05" db="EMBL/GenBank/DDBJ databases">
        <authorList>
            <consortium name="Genoscope - CEA"/>
            <person name="William W."/>
        </authorList>
    </citation>
    <scope>NUCLEOTIDE SEQUENCE [LARGE SCALE GENOMIC DNA]</scope>
</reference>
<dbReference type="Pfam" id="PF21381">
    <property type="entry name" value="MCLN_ECD"/>
    <property type="match status" value="1"/>
</dbReference>
<evidence type="ECO:0000256" key="13">
    <source>
        <dbReference type="SAM" id="Phobius"/>
    </source>
</evidence>
<evidence type="ECO:0000259" key="14">
    <source>
        <dbReference type="Pfam" id="PF08016"/>
    </source>
</evidence>
<evidence type="ECO:0000256" key="12">
    <source>
        <dbReference type="ARBA" id="ARBA00036634"/>
    </source>
</evidence>
<keyword evidence="3" id="KW-0813">Transport</keyword>
<dbReference type="Pfam" id="PF08016">
    <property type="entry name" value="PKD_channel"/>
    <property type="match status" value="1"/>
</dbReference>
<feature type="transmembrane region" description="Helical" evidence="13">
    <location>
        <begin position="318"/>
        <end position="342"/>
    </location>
</feature>
<dbReference type="InterPro" id="IPR039031">
    <property type="entry name" value="Mucolipin"/>
</dbReference>
<evidence type="ECO:0000256" key="5">
    <source>
        <dbReference type="ARBA" id="ARBA00022692"/>
    </source>
</evidence>